<gene>
    <name evidence="3" type="ORF">COY12_02305</name>
</gene>
<protein>
    <recommendedName>
        <fullName evidence="2">KANL3/Tex30 alpha/beta hydrolase-like domain-containing protein</fullName>
    </recommendedName>
</protein>
<evidence type="ECO:0000259" key="2">
    <source>
        <dbReference type="Pfam" id="PF20408"/>
    </source>
</evidence>
<keyword evidence="1" id="KW-1133">Transmembrane helix</keyword>
<dbReference type="InterPro" id="IPR046879">
    <property type="entry name" value="KANL3/Tex30_Abhydrolase"/>
</dbReference>
<feature type="transmembrane region" description="Helical" evidence="1">
    <location>
        <begin position="134"/>
        <end position="152"/>
    </location>
</feature>
<organism evidence="3 4">
    <name type="scientific">Candidatus Roizmanbacteria bacterium CG_4_10_14_0_2_um_filter_33_96</name>
    <dbReference type="NCBI Taxonomy" id="1974821"/>
    <lineage>
        <taxon>Bacteria</taxon>
        <taxon>Candidatus Roizmaniibacteriota</taxon>
    </lineage>
</organism>
<reference evidence="4" key="1">
    <citation type="submission" date="2017-09" db="EMBL/GenBank/DDBJ databases">
        <title>Depth-based differentiation of microbial function through sediment-hosted aquifers and enrichment of novel symbionts in the deep terrestrial subsurface.</title>
        <authorList>
            <person name="Probst A.J."/>
            <person name="Ladd B."/>
            <person name="Jarett J.K."/>
            <person name="Geller-Mcgrath D.E."/>
            <person name="Sieber C.M.K."/>
            <person name="Emerson J.B."/>
            <person name="Anantharaman K."/>
            <person name="Thomas B.C."/>
            <person name="Malmstrom R."/>
            <person name="Stieglmeier M."/>
            <person name="Klingl A."/>
            <person name="Woyke T."/>
            <person name="Ryan C.M."/>
            <person name="Banfield J.F."/>
        </authorList>
    </citation>
    <scope>NUCLEOTIDE SEQUENCE [LARGE SCALE GENOMIC DNA]</scope>
</reference>
<accession>A0A2M7U7I3</accession>
<sequence length="230" mass="26689">MKKLSIKSSNGLMINGMLHQNGDDLLMIVVHGFKDNMDVYAVKQLSISLSKHYSVFRFTFPDVETNTNNFNLIYEVDYLKEIINYFQGKYKKIILVGGSLGAVVCSMVAVDNNNIDGLITLNGLSYFWGINKKFNKYLAMIIFTFPFNGPYARMYKYYKKHFKPENILTKTLIITSEKDEMITHKQSQKFFSELKTNKKIEVLKNPDHGLTKIEYVNEVSNTIIDWMKEK</sequence>
<dbReference type="Pfam" id="PF20408">
    <property type="entry name" value="Abhydrolase_11"/>
    <property type="match status" value="1"/>
</dbReference>
<dbReference type="Gene3D" id="3.40.50.1820">
    <property type="entry name" value="alpha/beta hydrolase"/>
    <property type="match status" value="1"/>
</dbReference>
<feature type="transmembrane region" description="Helical" evidence="1">
    <location>
        <begin position="93"/>
        <end position="110"/>
    </location>
</feature>
<evidence type="ECO:0000256" key="1">
    <source>
        <dbReference type="SAM" id="Phobius"/>
    </source>
</evidence>
<dbReference type="EMBL" id="PFOF01000064">
    <property type="protein sequence ID" value="PIZ67201.1"/>
    <property type="molecule type" value="Genomic_DNA"/>
</dbReference>
<dbReference type="Proteomes" id="UP000229506">
    <property type="component" value="Unassembled WGS sequence"/>
</dbReference>
<dbReference type="AlphaFoldDB" id="A0A2M7U7I3"/>
<keyword evidence="1" id="KW-0472">Membrane</keyword>
<comment type="caution">
    <text evidence="3">The sequence shown here is derived from an EMBL/GenBank/DDBJ whole genome shotgun (WGS) entry which is preliminary data.</text>
</comment>
<keyword evidence="1" id="KW-0812">Transmembrane</keyword>
<evidence type="ECO:0000313" key="3">
    <source>
        <dbReference type="EMBL" id="PIZ67201.1"/>
    </source>
</evidence>
<evidence type="ECO:0000313" key="4">
    <source>
        <dbReference type="Proteomes" id="UP000229506"/>
    </source>
</evidence>
<dbReference type="SUPFAM" id="SSF53474">
    <property type="entry name" value="alpha/beta-Hydrolases"/>
    <property type="match status" value="1"/>
</dbReference>
<feature type="domain" description="KANL3/Tex30 alpha/beta hydrolase-like" evidence="2">
    <location>
        <begin position="26"/>
        <end position="213"/>
    </location>
</feature>
<name>A0A2M7U7I3_9BACT</name>
<dbReference type="InterPro" id="IPR029058">
    <property type="entry name" value="AB_hydrolase_fold"/>
</dbReference>
<proteinExistence type="predicted"/>